<accession>A0ABW1XQ51</accession>
<keyword evidence="3" id="KW-1185">Reference proteome</keyword>
<keyword evidence="1" id="KW-0812">Transmembrane</keyword>
<evidence type="ECO:0000313" key="2">
    <source>
        <dbReference type="EMBL" id="MFC6440885.1"/>
    </source>
</evidence>
<dbReference type="PANTHER" id="PTHR30503:SF3">
    <property type="entry name" value="INNER MEMBRANE PROTEIN YEDI"/>
    <property type="match status" value="1"/>
</dbReference>
<feature type="transmembrane region" description="Helical" evidence="1">
    <location>
        <begin position="148"/>
        <end position="168"/>
    </location>
</feature>
<dbReference type="InterPro" id="IPR008526">
    <property type="entry name" value="YedI"/>
</dbReference>
<gene>
    <name evidence="2" type="ORF">ACFP85_12090</name>
</gene>
<reference evidence="3" key="1">
    <citation type="journal article" date="2019" name="Int. J. Syst. Evol. Microbiol.">
        <title>The Global Catalogue of Microorganisms (GCM) 10K type strain sequencing project: providing services to taxonomists for standard genome sequencing and annotation.</title>
        <authorList>
            <consortium name="The Broad Institute Genomics Platform"/>
            <consortium name="The Broad Institute Genome Sequencing Center for Infectious Disease"/>
            <person name="Wu L."/>
            <person name="Ma J."/>
        </authorList>
    </citation>
    <scope>NUCLEOTIDE SEQUENCE [LARGE SCALE GENOMIC DNA]</scope>
    <source>
        <strain evidence="3">CGMCC 1.16031</strain>
    </source>
</reference>
<feature type="transmembrane region" description="Helical" evidence="1">
    <location>
        <begin position="231"/>
        <end position="253"/>
    </location>
</feature>
<dbReference type="Pfam" id="PF05661">
    <property type="entry name" value="DUF808"/>
    <property type="match status" value="1"/>
</dbReference>
<proteinExistence type="predicted"/>
<evidence type="ECO:0000313" key="3">
    <source>
        <dbReference type="Proteomes" id="UP001596364"/>
    </source>
</evidence>
<feature type="transmembrane region" description="Helical" evidence="1">
    <location>
        <begin position="273"/>
        <end position="296"/>
    </location>
</feature>
<evidence type="ECO:0000256" key="1">
    <source>
        <dbReference type="SAM" id="Phobius"/>
    </source>
</evidence>
<dbReference type="Proteomes" id="UP001596364">
    <property type="component" value="Unassembled WGS sequence"/>
</dbReference>
<dbReference type="EMBL" id="JBHSUS010000001">
    <property type="protein sequence ID" value="MFC6440885.1"/>
    <property type="molecule type" value="Genomic_DNA"/>
</dbReference>
<organism evidence="2 3">
    <name type="scientific">Pseudobowmanella zhangzhouensis</name>
    <dbReference type="NCBI Taxonomy" id="1537679"/>
    <lineage>
        <taxon>Bacteria</taxon>
        <taxon>Pseudomonadati</taxon>
        <taxon>Pseudomonadota</taxon>
        <taxon>Gammaproteobacteria</taxon>
        <taxon>Alteromonadales</taxon>
        <taxon>Alteromonadaceae</taxon>
    </lineage>
</organism>
<feature type="transmembrane region" description="Helical" evidence="1">
    <location>
        <begin position="71"/>
        <end position="100"/>
    </location>
</feature>
<dbReference type="PANTHER" id="PTHR30503">
    <property type="entry name" value="INNER MEMBRANE PROTEIN YEDI"/>
    <property type="match status" value="1"/>
</dbReference>
<keyword evidence="1" id="KW-1133">Transmembrane helix</keyword>
<sequence>MPGASLLTLLDDIATVLDDVALMSKTAAKQTAGVLGDDLALNAEQVSGVRAERELPVVWAVTKGSLLNKVILVPIALLLSYFLPQAITPLLVIGGLYLCYEGVEKVWHSLHKPDQAAHQAELDAIADPNVDLVAFEKAKINGAIRTDFILSAEIIVIALGTVTGASLLTQSITLALVALGLTLCVYGLVALIVKLDDMGLALVKRHGGDGNQFLRRLGHGLLSFAPRLMKFLSVAGTAAMFLVGGGILVHAFAFLHHFSPDIAGLTGTVINALYAAVCGAIAGSLLLATSGLYRLVKNR</sequence>
<dbReference type="RefSeq" id="WP_131258829.1">
    <property type="nucleotide sequence ID" value="NZ_JBHSUS010000001.1"/>
</dbReference>
<feature type="transmembrane region" description="Helical" evidence="1">
    <location>
        <begin position="174"/>
        <end position="195"/>
    </location>
</feature>
<comment type="caution">
    <text evidence="2">The sequence shown here is derived from an EMBL/GenBank/DDBJ whole genome shotgun (WGS) entry which is preliminary data.</text>
</comment>
<protein>
    <submittedName>
        <fullName evidence="2">DUF808 domain-containing protein</fullName>
    </submittedName>
</protein>
<dbReference type="PIRSF" id="PIRSF016660">
    <property type="entry name" value="YedI"/>
    <property type="match status" value="1"/>
</dbReference>
<name>A0ABW1XQ51_9ALTE</name>
<keyword evidence="1" id="KW-0472">Membrane</keyword>